<dbReference type="CDD" id="cd12261">
    <property type="entry name" value="RRM1_3_MRN1"/>
    <property type="match status" value="1"/>
</dbReference>
<feature type="region of interest" description="Disordered" evidence="1">
    <location>
        <begin position="92"/>
        <end position="130"/>
    </location>
</feature>
<dbReference type="Gene3D" id="3.30.70.330">
    <property type="match status" value="1"/>
</dbReference>
<protein>
    <recommendedName>
        <fullName evidence="4">RRM domain-containing protein</fullName>
    </recommendedName>
</protein>
<evidence type="ECO:0000313" key="2">
    <source>
        <dbReference type="EMBL" id="KAK4193589.1"/>
    </source>
</evidence>
<gene>
    <name evidence="2" type="ORF">QBC35DRAFT_445930</name>
</gene>
<evidence type="ECO:0008006" key="4">
    <source>
        <dbReference type="Google" id="ProtNLM"/>
    </source>
</evidence>
<feature type="region of interest" description="Disordered" evidence="1">
    <location>
        <begin position="188"/>
        <end position="217"/>
    </location>
</feature>
<feature type="compositionally biased region" description="Acidic residues" evidence="1">
    <location>
        <begin position="197"/>
        <end position="211"/>
    </location>
</feature>
<dbReference type="GO" id="GO:0003676">
    <property type="term" value="F:nucleic acid binding"/>
    <property type="evidence" value="ECO:0007669"/>
    <property type="project" value="InterPro"/>
</dbReference>
<reference evidence="2" key="2">
    <citation type="submission" date="2023-05" db="EMBL/GenBank/DDBJ databases">
        <authorList>
            <consortium name="Lawrence Berkeley National Laboratory"/>
            <person name="Steindorff A."/>
            <person name="Hensen N."/>
            <person name="Bonometti L."/>
            <person name="Westerberg I."/>
            <person name="Brannstrom I.O."/>
            <person name="Guillou S."/>
            <person name="Cros-Aarteil S."/>
            <person name="Calhoun S."/>
            <person name="Haridas S."/>
            <person name="Kuo A."/>
            <person name="Mondo S."/>
            <person name="Pangilinan J."/>
            <person name="Riley R."/>
            <person name="Labutti K."/>
            <person name="Andreopoulos B."/>
            <person name="Lipzen A."/>
            <person name="Chen C."/>
            <person name="Yanf M."/>
            <person name="Daum C."/>
            <person name="Ng V."/>
            <person name="Clum A."/>
            <person name="Ohm R."/>
            <person name="Martin F."/>
            <person name="Silar P."/>
            <person name="Natvig D."/>
            <person name="Lalanne C."/>
            <person name="Gautier V."/>
            <person name="Ament-Velasquez S.L."/>
            <person name="Kruys A."/>
            <person name="Hutchinson M.I."/>
            <person name="Powell A.J."/>
            <person name="Barry K."/>
            <person name="Miller A.N."/>
            <person name="Grigoriev I.V."/>
            <person name="Debuchy R."/>
            <person name="Gladieux P."/>
            <person name="Thoren M.H."/>
            <person name="Johannesson H."/>
        </authorList>
    </citation>
    <scope>NUCLEOTIDE SEQUENCE</scope>
    <source>
        <strain evidence="2">PSN309</strain>
    </source>
</reference>
<feature type="compositionally biased region" description="Polar residues" evidence="1">
    <location>
        <begin position="116"/>
        <end position="126"/>
    </location>
</feature>
<dbReference type="InterPro" id="IPR012677">
    <property type="entry name" value="Nucleotide-bd_a/b_plait_sf"/>
</dbReference>
<evidence type="ECO:0000256" key="1">
    <source>
        <dbReference type="SAM" id="MobiDB-lite"/>
    </source>
</evidence>
<proteinExistence type="predicted"/>
<comment type="caution">
    <text evidence="2">The sequence shown here is derived from an EMBL/GenBank/DDBJ whole genome shotgun (WGS) entry which is preliminary data.</text>
</comment>
<accession>A0AAN6X4A6</accession>
<evidence type="ECO:0000313" key="3">
    <source>
        <dbReference type="Proteomes" id="UP001302126"/>
    </source>
</evidence>
<feature type="compositionally biased region" description="Acidic residues" evidence="1">
    <location>
        <begin position="444"/>
        <end position="454"/>
    </location>
</feature>
<organism evidence="2 3">
    <name type="scientific">Podospora australis</name>
    <dbReference type="NCBI Taxonomy" id="1536484"/>
    <lineage>
        <taxon>Eukaryota</taxon>
        <taxon>Fungi</taxon>
        <taxon>Dikarya</taxon>
        <taxon>Ascomycota</taxon>
        <taxon>Pezizomycotina</taxon>
        <taxon>Sordariomycetes</taxon>
        <taxon>Sordariomycetidae</taxon>
        <taxon>Sordariales</taxon>
        <taxon>Podosporaceae</taxon>
        <taxon>Podospora</taxon>
    </lineage>
</organism>
<dbReference type="Proteomes" id="UP001302126">
    <property type="component" value="Unassembled WGS sequence"/>
</dbReference>
<dbReference type="SUPFAM" id="SSF54928">
    <property type="entry name" value="RNA-binding domain, RBD"/>
    <property type="match status" value="1"/>
</dbReference>
<dbReference type="EMBL" id="MU864350">
    <property type="protein sequence ID" value="KAK4193589.1"/>
    <property type="molecule type" value="Genomic_DNA"/>
</dbReference>
<dbReference type="InterPro" id="IPR035979">
    <property type="entry name" value="RBD_domain_sf"/>
</dbReference>
<reference evidence="2" key="1">
    <citation type="journal article" date="2023" name="Mol. Phylogenet. Evol.">
        <title>Genome-scale phylogeny and comparative genomics of the fungal order Sordariales.</title>
        <authorList>
            <person name="Hensen N."/>
            <person name="Bonometti L."/>
            <person name="Westerberg I."/>
            <person name="Brannstrom I.O."/>
            <person name="Guillou S."/>
            <person name="Cros-Aarteil S."/>
            <person name="Calhoun S."/>
            <person name="Haridas S."/>
            <person name="Kuo A."/>
            <person name="Mondo S."/>
            <person name="Pangilinan J."/>
            <person name="Riley R."/>
            <person name="LaButti K."/>
            <person name="Andreopoulos B."/>
            <person name="Lipzen A."/>
            <person name="Chen C."/>
            <person name="Yan M."/>
            <person name="Daum C."/>
            <person name="Ng V."/>
            <person name="Clum A."/>
            <person name="Steindorff A."/>
            <person name="Ohm R.A."/>
            <person name="Martin F."/>
            <person name="Silar P."/>
            <person name="Natvig D.O."/>
            <person name="Lalanne C."/>
            <person name="Gautier V."/>
            <person name="Ament-Velasquez S.L."/>
            <person name="Kruys A."/>
            <person name="Hutchinson M.I."/>
            <person name="Powell A.J."/>
            <person name="Barry K."/>
            <person name="Miller A.N."/>
            <person name="Grigoriev I.V."/>
            <person name="Debuchy R."/>
            <person name="Gladieux P."/>
            <person name="Hiltunen Thoren M."/>
            <person name="Johannesson H."/>
        </authorList>
    </citation>
    <scope>NUCLEOTIDE SEQUENCE</scope>
    <source>
        <strain evidence="2">PSN309</strain>
    </source>
</reference>
<sequence>MLSSSSRYDDGTVTINRAYFDTLLRRTSQNGNPPLDLNGGGSSSVVIPQVEYNKLKYIAEQYANLKRNLIRGGINDETVELLSRSDEDIHAEAQDAAASRAGKTEDGGATEDGGVSLNSVYPTSSERPWGQANIGQHWRENTHDHSYSNGHNPNNGYNYGYDLTNNNSHTHNPSSRQPRGFYRYNPNSNSNGFDWTGNEEVDEEGEEEEGYDDKGVLQRNGTVPGADYAEPDGHQQIEREGHRSVQIVNLPEGTTYADVVNAIRGGQVLDVFLRSKERCASVAFVHPAHARNFMDHARRNDLYINNKRVNVRWNERQFVINKHTAKKLAMGATRNLSLAEWDRRHTEEVIRDDLDHICNLSVVKITYDGRICHISLNSVQSALWARSCMMSRLRYKGRTIQFDADECAQPYPIPAATKKKETFQPRKASNAGANRYQLLHDCGDEEAEEEEEDDVKTVFQSKK</sequence>
<keyword evidence="3" id="KW-1185">Reference proteome</keyword>
<feature type="region of interest" description="Disordered" evidence="1">
    <location>
        <begin position="444"/>
        <end position="463"/>
    </location>
</feature>
<dbReference type="AlphaFoldDB" id="A0AAN6X4A6"/>
<name>A0AAN6X4A6_9PEZI</name>